<reference evidence="3 4" key="1">
    <citation type="submission" date="2020-08" db="EMBL/GenBank/DDBJ databases">
        <title>Functional genomics of gut bacteria from endangered species of beetles.</title>
        <authorList>
            <person name="Carlos-Shanley C."/>
        </authorList>
    </citation>
    <scope>NUCLEOTIDE SEQUENCE [LARGE SCALE GENOMIC DNA]</scope>
    <source>
        <strain evidence="3 4">S00123</strain>
    </source>
</reference>
<proteinExistence type="predicted"/>
<comment type="caution">
    <text evidence="3">The sequence shown here is derived from an EMBL/GenBank/DDBJ whole genome shotgun (WGS) entry which is preliminary data.</text>
</comment>
<keyword evidence="2" id="KW-0472">Membrane</keyword>
<sequence>MIALALRIGRALTPTAWITIAALTAFLIFGGYCAHRGAEGVRDRQAVKVAKDERKASSGREAAANQDLTDTTTITNRKLERDHAAQALPDGVPDDRELRRRCRQLRDDGRSPPACRGLEGPA</sequence>
<accession>A0A7W7ILU1</accession>
<feature type="region of interest" description="Disordered" evidence="1">
    <location>
        <begin position="52"/>
        <end position="122"/>
    </location>
</feature>
<feature type="compositionally biased region" description="Polar residues" evidence="1">
    <location>
        <begin position="66"/>
        <end position="76"/>
    </location>
</feature>
<evidence type="ECO:0000256" key="1">
    <source>
        <dbReference type="SAM" id="MobiDB-lite"/>
    </source>
</evidence>
<keyword evidence="2" id="KW-0812">Transmembrane</keyword>
<keyword evidence="4" id="KW-1185">Reference proteome</keyword>
<evidence type="ECO:0000313" key="4">
    <source>
        <dbReference type="Proteomes" id="UP000539957"/>
    </source>
</evidence>
<gene>
    <name evidence="3" type="ORF">HNP32_000004</name>
</gene>
<evidence type="ECO:0000313" key="3">
    <source>
        <dbReference type="EMBL" id="MBB4796290.1"/>
    </source>
</evidence>
<feature type="compositionally biased region" description="Basic and acidic residues" evidence="1">
    <location>
        <begin position="93"/>
        <end position="110"/>
    </location>
</feature>
<dbReference type="EMBL" id="JACHKY010000001">
    <property type="protein sequence ID" value="MBB4796290.1"/>
    <property type="molecule type" value="Genomic_DNA"/>
</dbReference>
<dbReference type="Proteomes" id="UP000539957">
    <property type="component" value="Unassembled WGS sequence"/>
</dbReference>
<dbReference type="RefSeq" id="WP_184265473.1">
    <property type="nucleotide sequence ID" value="NZ_JACHKY010000001.1"/>
</dbReference>
<organism evidence="3 4">
    <name type="scientific">Brevundimonas bullata</name>
    <dbReference type="NCBI Taxonomy" id="13160"/>
    <lineage>
        <taxon>Bacteria</taxon>
        <taxon>Pseudomonadati</taxon>
        <taxon>Pseudomonadota</taxon>
        <taxon>Alphaproteobacteria</taxon>
        <taxon>Caulobacterales</taxon>
        <taxon>Caulobacteraceae</taxon>
        <taxon>Brevundimonas</taxon>
    </lineage>
</organism>
<name>A0A7W7ILU1_9CAUL</name>
<evidence type="ECO:0000256" key="2">
    <source>
        <dbReference type="SAM" id="Phobius"/>
    </source>
</evidence>
<keyword evidence="2" id="KW-1133">Transmembrane helix</keyword>
<dbReference type="AlphaFoldDB" id="A0A7W7ILU1"/>
<feature type="transmembrane region" description="Helical" evidence="2">
    <location>
        <begin position="16"/>
        <end position="34"/>
    </location>
</feature>
<protein>
    <submittedName>
        <fullName evidence="3">Uncharacterized protein</fullName>
    </submittedName>
</protein>